<dbReference type="InterPro" id="IPR050893">
    <property type="entry name" value="Sugar_PTS"/>
</dbReference>
<dbReference type="InterPro" id="IPR036095">
    <property type="entry name" value="PTS_EIIB-like_sf"/>
</dbReference>
<dbReference type="GO" id="GO:0005886">
    <property type="term" value="C:plasma membrane"/>
    <property type="evidence" value="ECO:0007669"/>
    <property type="project" value="TreeGrafter"/>
</dbReference>
<organism evidence="8 9">
    <name type="scientific">Virgibacillus oceani</name>
    <dbReference type="NCBI Taxonomy" id="1479511"/>
    <lineage>
        <taxon>Bacteria</taxon>
        <taxon>Bacillati</taxon>
        <taxon>Bacillota</taxon>
        <taxon>Bacilli</taxon>
        <taxon>Bacillales</taxon>
        <taxon>Bacillaceae</taxon>
        <taxon>Virgibacillus</taxon>
    </lineage>
</organism>
<evidence type="ECO:0000256" key="4">
    <source>
        <dbReference type="ARBA" id="ARBA00022597"/>
    </source>
</evidence>
<keyword evidence="9" id="KW-1185">Reference proteome</keyword>
<proteinExistence type="predicted"/>
<keyword evidence="6" id="KW-0598">Phosphotransferase system</keyword>
<dbReference type="GO" id="GO:0090563">
    <property type="term" value="F:protein-phosphocysteine-sugar phosphotransferase activity"/>
    <property type="evidence" value="ECO:0007669"/>
    <property type="project" value="TreeGrafter"/>
</dbReference>
<accession>A0A917M4R9</accession>
<dbReference type="PROSITE" id="PS51099">
    <property type="entry name" value="PTS_EIIB_TYPE_2"/>
    <property type="match status" value="1"/>
</dbReference>
<dbReference type="AlphaFoldDB" id="A0A917M4R9"/>
<reference evidence="8" key="1">
    <citation type="journal article" date="2014" name="Int. J. Syst. Evol. Microbiol.">
        <title>Complete genome sequence of Corynebacterium casei LMG S-19264T (=DSM 44701T), isolated from a smear-ripened cheese.</title>
        <authorList>
            <consortium name="US DOE Joint Genome Institute (JGI-PGF)"/>
            <person name="Walter F."/>
            <person name="Albersmeier A."/>
            <person name="Kalinowski J."/>
            <person name="Ruckert C."/>
        </authorList>
    </citation>
    <scope>NUCLEOTIDE SEQUENCE</scope>
    <source>
        <strain evidence="8">CGMCC 1.12754</strain>
    </source>
</reference>
<dbReference type="GO" id="GO:0008982">
    <property type="term" value="F:protein-N(PI)-phosphohistidine-sugar phosphotransferase activity"/>
    <property type="evidence" value="ECO:0007669"/>
    <property type="project" value="InterPro"/>
</dbReference>
<sequence length="78" mass="8851">MGVAILKKKIKKAGLEEIDVFHISVSNLPAACDIIITHESLMDRVKEKQPDVHHIAINDYLNAPEYDELIEKILSQKE</sequence>
<evidence type="ECO:0000256" key="6">
    <source>
        <dbReference type="ARBA" id="ARBA00022683"/>
    </source>
</evidence>
<dbReference type="Proteomes" id="UP000622860">
    <property type="component" value="Unassembled WGS sequence"/>
</dbReference>
<keyword evidence="5" id="KW-0808">Transferase</keyword>
<dbReference type="Gene3D" id="3.40.50.2300">
    <property type="match status" value="1"/>
</dbReference>
<dbReference type="EMBL" id="BMFR01000008">
    <property type="protein sequence ID" value="GGG76909.1"/>
    <property type="molecule type" value="Genomic_DNA"/>
</dbReference>
<comment type="caution">
    <text evidence="8">The sequence shown here is derived from an EMBL/GenBank/DDBJ whole genome shotgun (WGS) entry which is preliminary data.</text>
</comment>
<dbReference type="GO" id="GO:0009401">
    <property type="term" value="P:phosphoenolpyruvate-dependent sugar phosphotransferase system"/>
    <property type="evidence" value="ECO:0007669"/>
    <property type="project" value="UniProtKB-KW"/>
</dbReference>
<dbReference type="PANTHER" id="PTHR30181:SF2">
    <property type="entry name" value="PTS SYSTEM MANNITOL-SPECIFIC EIICBA COMPONENT"/>
    <property type="match status" value="1"/>
</dbReference>
<evidence type="ECO:0000256" key="2">
    <source>
        <dbReference type="ARBA" id="ARBA00022448"/>
    </source>
</evidence>
<evidence type="ECO:0000256" key="3">
    <source>
        <dbReference type="ARBA" id="ARBA00022553"/>
    </source>
</evidence>
<gene>
    <name evidence="8" type="ORF">GCM10011398_22430</name>
</gene>
<evidence type="ECO:0000313" key="8">
    <source>
        <dbReference type="EMBL" id="GGG76909.1"/>
    </source>
</evidence>
<comment type="function">
    <text evidence="1">The phosphoenolpyruvate-dependent sugar phosphotransferase system (sugar PTS), a major carbohydrate active transport system, catalyzes the phosphorylation of incoming sugar substrates concomitantly with their translocation across the cell membrane. The enzyme II CmtAB PTS system is involved in D-mannitol transport.</text>
</comment>
<reference evidence="8" key="2">
    <citation type="submission" date="2020-09" db="EMBL/GenBank/DDBJ databases">
        <authorList>
            <person name="Sun Q."/>
            <person name="Zhou Y."/>
        </authorList>
    </citation>
    <scope>NUCLEOTIDE SEQUENCE</scope>
    <source>
        <strain evidence="8">CGMCC 1.12754</strain>
    </source>
</reference>
<keyword evidence="4" id="KW-0762">Sugar transport</keyword>
<dbReference type="PANTHER" id="PTHR30181">
    <property type="entry name" value="MANNITOL PERMEASE IIC COMPONENT"/>
    <property type="match status" value="1"/>
</dbReference>
<protein>
    <recommendedName>
        <fullName evidence="7">PTS EIIB type-2 domain-containing protein</fullName>
    </recommendedName>
</protein>
<evidence type="ECO:0000256" key="1">
    <source>
        <dbReference type="ARBA" id="ARBA00002434"/>
    </source>
</evidence>
<evidence type="ECO:0000313" key="9">
    <source>
        <dbReference type="Proteomes" id="UP000622860"/>
    </source>
</evidence>
<evidence type="ECO:0000259" key="7">
    <source>
        <dbReference type="PROSITE" id="PS51099"/>
    </source>
</evidence>
<dbReference type="SUPFAM" id="SSF52794">
    <property type="entry name" value="PTS system IIB component-like"/>
    <property type="match status" value="1"/>
</dbReference>
<feature type="domain" description="PTS EIIB type-2" evidence="7">
    <location>
        <begin position="1"/>
        <end position="78"/>
    </location>
</feature>
<keyword evidence="2" id="KW-0813">Transport</keyword>
<keyword evidence="3" id="KW-0597">Phosphoprotein</keyword>
<name>A0A917M4R9_9BACI</name>
<evidence type="ECO:0000256" key="5">
    <source>
        <dbReference type="ARBA" id="ARBA00022679"/>
    </source>
</evidence>
<dbReference type="InterPro" id="IPR013011">
    <property type="entry name" value="PTS_EIIB_2"/>
</dbReference>